<protein>
    <submittedName>
        <fullName evidence="4">Autotransporter strand-loop-strand O-heptosyltransferase</fullName>
    </submittedName>
</protein>
<dbReference type="Proteomes" id="UP000323646">
    <property type="component" value="Unassembled WGS sequence"/>
</dbReference>
<keyword evidence="1" id="KW-0328">Glycosyltransferase</keyword>
<name>A0A5D6W6P6_9FIRM</name>
<dbReference type="PANTHER" id="PTHR30160:SF1">
    <property type="entry name" value="LIPOPOLYSACCHARIDE 1,2-N-ACETYLGLUCOSAMINETRANSFERASE-RELATED"/>
    <property type="match status" value="1"/>
</dbReference>
<dbReference type="Pfam" id="PF21129">
    <property type="entry name" value="TibC_1st"/>
    <property type="match status" value="1"/>
</dbReference>
<keyword evidence="2 4" id="KW-0808">Transferase</keyword>
<keyword evidence="5" id="KW-1185">Reference proteome</keyword>
<dbReference type="PANTHER" id="PTHR30160">
    <property type="entry name" value="TETRAACYLDISACCHARIDE 4'-KINASE-RELATED"/>
    <property type="match status" value="1"/>
</dbReference>
<gene>
    <name evidence="4" type="ORF">FZ040_05345</name>
</gene>
<comment type="caution">
    <text evidence="4">The sequence shown here is derived from an EMBL/GenBank/DDBJ whole genome shotgun (WGS) entry which is preliminary data.</text>
</comment>
<dbReference type="InterPro" id="IPR002201">
    <property type="entry name" value="Glyco_trans_9"/>
</dbReference>
<dbReference type="OrthoDB" id="5561008at2"/>
<dbReference type="SUPFAM" id="SSF53756">
    <property type="entry name" value="UDP-Glycosyltransferase/glycogen phosphorylase"/>
    <property type="match status" value="1"/>
</dbReference>
<dbReference type="InterPro" id="IPR051199">
    <property type="entry name" value="LPS_LOS_Heptosyltrfase"/>
</dbReference>
<sequence length="414" mass="46602">MLSYPIQYFSCTPATKLNNDHAFQEYVGFFAKIDALFGEVRGETGIKDLKIDFNNGLRLQVPAGDWYVRMSNAESGQVFFSGEVSEQILESKEKYIIPWHIEVYYAGEKVFEHFFDPTEQKVFFLCCSKGLGDTLAFLPYIRYYQEIYQADVSYYVPDYMRGLCARLFPDLEYQESIMADTYAVVFANASLAAPDWMPVDGRSVPMEDGGKYLLNLPVKAPALTWTPRKSLIAEPYVCIGVQASGAIKGWLYPGGWDVVVAALKAAGYRVLCIDREKRQEQAGYVTEIPAGAENFTGNIPLEERADMLAQAEFFIGLSSGLSWLANLVGCPVVLIGGFTQDWFEFPNQYRVRNRMACGGCFNDAHVLFTQQLCPYQGLGNDRSMECSRLISPQMVFKAIERLLQDKAANAKIEE</sequence>
<dbReference type="Gene3D" id="3.40.50.2000">
    <property type="entry name" value="Glycogen Phosphorylase B"/>
    <property type="match status" value="1"/>
</dbReference>
<dbReference type="CDD" id="cd03789">
    <property type="entry name" value="GT9_LPS_heptosyltransferase"/>
    <property type="match status" value="1"/>
</dbReference>
<dbReference type="EMBL" id="VTOY01000002">
    <property type="protein sequence ID" value="TYZ24141.1"/>
    <property type="molecule type" value="Genomic_DNA"/>
</dbReference>
<evidence type="ECO:0000256" key="1">
    <source>
        <dbReference type="ARBA" id="ARBA00022676"/>
    </source>
</evidence>
<dbReference type="GO" id="GO:0005829">
    <property type="term" value="C:cytosol"/>
    <property type="evidence" value="ECO:0007669"/>
    <property type="project" value="TreeGrafter"/>
</dbReference>
<evidence type="ECO:0000259" key="3">
    <source>
        <dbReference type="Pfam" id="PF21129"/>
    </source>
</evidence>
<dbReference type="InterPro" id="IPR049327">
    <property type="entry name" value="TibC/BAHTCr-like_N"/>
</dbReference>
<dbReference type="NCBIfam" id="TIGR04414">
    <property type="entry name" value="hepto_Aah_TibC"/>
    <property type="match status" value="1"/>
</dbReference>
<dbReference type="AlphaFoldDB" id="A0A5D6W6P6"/>
<dbReference type="Pfam" id="PF01075">
    <property type="entry name" value="Glyco_transf_9"/>
    <property type="match status" value="1"/>
</dbReference>
<proteinExistence type="predicted"/>
<reference evidence="4 5" key="1">
    <citation type="submission" date="2019-08" db="EMBL/GenBank/DDBJ databases">
        <title>Selenomonas sp. mPRGC5 and Selenomonas sp. mPRGC8 isolated from ruminal fluid of dairy goat (Capra hircus).</title>
        <authorList>
            <person name="Poothong S."/>
            <person name="Nuengjamnong C."/>
            <person name="Tanasupawat S."/>
        </authorList>
    </citation>
    <scope>NUCLEOTIDE SEQUENCE [LARGE SCALE GENOMIC DNA]</scope>
    <source>
        <strain evidence="5">mPRGC5</strain>
    </source>
</reference>
<dbReference type="GO" id="GO:0008713">
    <property type="term" value="F:ADP-heptose-lipopolysaccharide heptosyltransferase activity"/>
    <property type="evidence" value="ECO:0007669"/>
    <property type="project" value="TreeGrafter"/>
</dbReference>
<feature type="domain" description="Autotransproter heptosyltransferase TibC/BAHTCr-like N-terminal" evidence="3">
    <location>
        <begin position="49"/>
        <end position="105"/>
    </location>
</feature>
<dbReference type="InterPro" id="IPR030929">
    <property type="entry name" value="Aah/TibC-like"/>
</dbReference>
<organism evidence="4 5">
    <name type="scientific">Selenomonas ruminis</name>
    <dbReference type="NCBI Taxonomy" id="2593411"/>
    <lineage>
        <taxon>Bacteria</taxon>
        <taxon>Bacillati</taxon>
        <taxon>Bacillota</taxon>
        <taxon>Negativicutes</taxon>
        <taxon>Selenomonadales</taxon>
        <taxon>Selenomonadaceae</taxon>
        <taxon>Selenomonas</taxon>
    </lineage>
</organism>
<evidence type="ECO:0000313" key="5">
    <source>
        <dbReference type="Proteomes" id="UP000323646"/>
    </source>
</evidence>
<accession>A0A5D6W6P6</accession>
<evidence type="ECO:0000313" key="4">
    <source>
        <dbReference type="EMBL" id="TYZ24141.1"/>
    </source>
</evidence>
<evidence type="ECO:0000256" key="2">
    <source>
        <dbReference type="ARBA" id="ARBA00022679"/>
    </source>
</evidence>
<dbReference type="GO" id="GO:0009244">
    <property type="term" value="P:lipopolysaccharide core region biosynthetic process"/>
    <property type="evidence" value="ECO:0007669"/>
    <property type="project" value="TreeGrafter"/>
</dbReference>
<dbReference type="RefSeq" id="WP_149171045.1">
    <property type="nucleotide sequence ID" value="NZ_VTOY01000002.1"/>
</dbReference>